<comment type="similarity">
    <text evidence="1 2">Belongs to the cytochrome P450 family.</text>
</comment>
<dbReference type="PANTHER" id="PTHR46696:SF1">
    <property type="entry name" value="CYTOCHROME P450 YJIB-RELATED"/>
    <property type="match status" value="1"/>
</dbReference>
<evidence type="ECO:0000256" key="1">
    <source>
        <dbReference type="ARBA" id="ARBA00010617"/>
    </source>
</evidence>
<dbReference type="RefSeq" id="WP_350791595.1">
    <property type="nucleotide sequence ID" value="NZ_JBEPEK010000771.1"/>
</dbReference>
<dbReference type="InterPro" id="IPR001128">
    <property type="entry name" value="Cyt_P450"/>
</dbReference>
<protein>
    <submittedName>
        <fullName evidence="3">Cytochrome P450</fullName>
    </submittedName>
</protein>
<dbReference type="Proteomes" id="UP001474181">
    <property type="component" value="Unassembled WGS sequence"/>
</dbReference>
<dbReference type="PANTHER" id="PTHR46696">
    <property type="entry name" value="P450, PUTATIVE (EUROFUNG)-RELATED"/>
    <property type="match status" value="1"/>
</dbReference>
<accession>A0ABV1XE21</accession>
<sequence>MPRAPGRPFDPPPVLYRLRLEAPVCRVRLWDGSVARGAGQRRDARGHLSFGFGRHLCLGRHLARTQLRIALGTLHRRVPSLRLAVERDTLAFRHDKMIYGVHELPVVRSAPA</sequence>
<evidence type="ECO:0000313" key="3">
    <source>
        <dbReference type="EMBL" id="MER7187284.1"/>
    </source>
</evidence>
<organism evidence="3 4">
    <name type="scientific">Streptomyces hyaluromycini</name>
    <dbReference type="NCBI Taxonomy" id="1377993"/>
    <lineage>
        <taxon>Bacteria</taxon>
        <taxon>Bacillati</taxon>
        <taxon>Actinomycetota</taxon>
        <taxon>Actinomycetes</taxon>
        <taxon>Kitasatosporales</taxon>
        <taxon>Streptomycetaceae</taxon>
        <taxon>Streptomyces</taxon>
    </lineage>
</organism>
<dbReference type="EMBL" id="JBEPEK010000771">
    <property type="protein sequence ID" value="MER7187284.1"/>
    <property type="molecule type" value="Genomic_DNA"/>
</dbReference>
<dbReference type="SUPFAM" id="SSF48264">
    <property type="entry name" value="Cytochrome P450"/>
    <property type="match status" value="1"/>
</dbReference>
<keyword evidence="2" id="KW-0560">Oxidoreductase</keyword>
<keyword evidence="4" id="KW-1185">Reference proteome</keyword>
<dbReference type="InterPro" id="IPR036396">
    <property type="entry name" value="Cyt_P450_sf"/>
</dbReference>
<keyword evidence="2" id="KW-0503">Monooxygenase</keyword>
<keyword evidence="2" id="KW-0479">Metal-binding</keyword>
<dbReference type="PROSITE" id="PS00086">
    <property type="entry name" value="CYTOCHROME_P450"/>
    <property type="match status" value="1"/>
</dbReference>
<name>A0ABV1XE21_9ACTN</name>
<keyword evidence="2" id="KW-0408">Iron</keyword>
<dbReference type="InterPro" id="IPR017972">
    <property type="entry name" value="Cyt_P450_CS"/>
</dbReference>
<gene>
    <name evidence="3" type="ORF">ABT404_48830</name>
</gene>
<evidence type="ECO:0000313" key="4">
    <source>
        <dbReference type="Proteomes" id="UP001474181"/>
    </source>
</evidence>
<reference evidence="3 4" key="1">
    <citation type="submission" date="2024-06" db="EMBL/GenBank/DDBJ databases">
        <title>The Natural Products Discovery Center: Release of the First 8490 Sequenced Strains for Exploring Actinobacteria Biosynthetic Diversity.</title>
        <authorList>
            <person name="Kalkreuter E."/>
            <person name="Kautsar S.A."/>
            <person name="Yang D."/>
            <person name="Bader C.D."/>
            <person name="Teijaro C.N."/>
            <person name="Fluegel L."/>
            <person name="Davis C.M."/>
            <person name="Simpson J.R."/>
            <person name="Lauterbach L."/>
            <person name="Steele A.D."/>
            <person name="Gui C."/>
            <person name="Meng S."/>
            <person name="Li G."/>
            <person name="Viehrig K."/>
            <person name="Ye F."/>
            <person name="Su P."/>
            <person name="Kiefer A.F."/>
            <person name="Nichols A."/>
            <person name="Cepeda A.J."/>
            <person name="Yan W."/>
            <person name="Fan B."/>
            <person name="Jiang Y."/>
            <person name="Adhikari A."/>
            <person name="Zheng C.-J."/>
            <person name="Schuster L."/>
            <person name="Cowan T.M."/>
            <person name="Smanski M.J."/>
            <person name="Chevrette M.G."/>
            <person name="De Carvalho L.P.S."/>
            <person name="Shen B."/>
        </authorList>
    </citation>
    <scope>NUCLEOTIDE SEQUENCE [LARGE SCALE GENOMIC DNA]</scope>
    <source>
        <strain evidence="3 4">NPDC000234</strain>
    </source>
</reference>
<proteinExistence type="inferred from homology"/>
<keyword evidence="2" id="KW-0349">Heme</keyword>
<evidence type="ECO:0000256" key="2">
    <source>
        <dbReference type="RuleBase" id="RU000461"/>
    </source>
</evidence>
<dbReference type="Pfam" id="PF00067">
    <property type="entry name" value="p450"/>
    <property type="match status" value="1"/>
</dbReference>
<dbReference type="Gene3D" id="1.10.630.10">
    <property type="entry name" value="Cytochrome P450"/>
    <property type="match status" value="1"/>
</dbReference>
<comment type="caution">
    <text evidence="3">The sequence shown here is derived from an EMBL/GenBank/DDBJ whole genome shotgun (WGS) entry which is preliminary data.</text>
</comment>